<feature type="region of interest" description="Disordered" evidence="1">
    <location>
        <begin position="427"/>
        <end position="453"/>
    </location>
</feature>
<proteinExistence type="predicted"/>
<feature type="region of interest" description="Disordered" evidence="1">
    <location>
        <begin position="592"/>
        <end position="611"/>
    </location>
</feature>
<accession>A0A803JJ46</accession>
<feature type="compositionally biased region" description="Basic and acidic residues" evidence="1">
    <location>
        <begin position="595"/>
        <end position="607"/>
    </location>
</feature>
<dbReference type="GeneTree" id="ENSGT01000000220125"/>
<organism evidence="2">
    <name type="scientific">Xenopus tropicalis</name>
    <name type="common">Western clawed frog</name>
    <name type="synonym">Silurana tropicalis</name>
    <dbReference type="NCBI Taxonomy" id="8364"/>
    <lineage>
        <taxon>Eukaryota</taxon>
        <taxon>Metazoa</taxon>
        <taxon>Chordata</taxon>
        <taxon>Craniata</taxon>
        <taxon>Vertebrata</taxon>
        <taxon>Euteleostomi</taxon>
        <taxon>Amphibia</taxon>
        <taxon>Batrachia</taxon>
        <taxon>Anura</taxon>
        <taxon>Pipoidea</taxon>
        <taxon>Pipidae</taxon>
        <taxon>Xenopodinae</taxon>
        <taxon>Xenopus</taxon>
        <taxon>Silurana</taxon>
    </lineage>
</organism>
<evidence type="ECO:0000313" key="2">
    <source>
        <dbReference type="Ensembl" id="ENSXETP00000107955"/>
    </source>
</evidence>
<feature type="compositionally biased region" description="Polar residues" evidence="1">
    <location>
        <begin position="439"/>
        <end position="452"/>
    </location>
</feature>
<protein>
    <submittedName>
        <fullName evidence="2">Uncharacterized protein</fullName>
    </submittedName>
</protein>
<feature type="region of interest" description="Disordered" evidence="1">
    <location>
        <begin position="1"/>
        <end position="32"/>
    </location>
</feature>
<reference evidence="2" key="2">
    <citation type="submission" date="2021-03" db="UniProtKB">
        <authorList>
            <consortium name="Ensembl"/>
        </authorList>
    </citation>
    <scope>IDENTIFICATION</scope>
</reference>
<name>A0A803JJ46_XENTR</name>
<reference evidence="2" key="1">
    <citation type="journal article" date="2010" name="Science">
        <title>The genome of the Western clawed frog Xenopus tropicalis.</title>
        <authorList>
            <person name="Hellsten U."/>
            <person name="Harland R.M."/>
            <person name="Gilchrist M.J."/>
            <person name="Hendrix D."/>
            <person name="Jurka J."/>
            <person name="Kapitonov V."/>
            <person name="Ovcharenko I."/>
            <person name="Putnam N.H."/>
            <person name="Shu S."/>
            <person name="Taher L."/>
            <person name="Blitz I.L."/>
            <person name="Blumberg B."/>
            <person name="Dichmann D.S."/>
            <person name="Dubchak I."/>
            <person name="Amaya E."/>
            <person name="Detter J.C."/>
            <person name="Fletcher R."/>
            <person name="Gerhard D.S."/>
            <person name="Goodstein D."/>
            <person name="Graves T."/>
            <person name="Grigoriev I.V."/>
            <person name="Grimwood J."/>
            <person name="Kawashima T."/>
            <person name="Lindquist E."/>
            <person name="Lucas S.M."/>
            <person name="Mead P.E."/>
            <person name="Mitros T."/>
            <person name="Ogino H."/>
            <person name="Ohta Y."/>
            <person name="Poliakov A.V."/>
            <person name="Pollet N."/>
            <person name="Robert J."/>
            <person name="Salamov A."/>
            <person name="Sater A.K."/>
            <person name="Schmutz J."/>
            <person name="Terry A."/>
            <person name="Vize P.D."/>
            <person name="Warren W.C."/>
            <person name="Wells D."/>
            <person name="Wills A."/>
            <person name="Wilson R.K."/>
            <person name="Zimmerman L.B."/>
            <person name="Zorn A.M."/>
            <person name="Grainger R."/>
            <person name="Grammer T."/>
            <person name="Khokha M.K."/>
            <person name="Richardson P.M."/>
            <person name="Rokhsar D.S."/>
        </authorList>
    </citation>
    <scope>NUCLEOTIDE SEQUENCE [LARGE SCALE GENOMIC DNA]</scope>
    <source>
        <strain evidence="2">Nigerian</strain>
    </source>
</reference>
<dbReference type="Ensembl" id="ENSXETT00000118247">
    <property type="protein sequence ID" value="ENSXETP00000107955"/>
    <property type="gene ID" value="ENSXETG00000043811"/>
</dbReference>
<dbReference type="AlphaFoldDB" id="A0A803JJ46"/>
<dbReference type="InParanoid" id="A0A803JJ46"/>
<feature type="compositionally biased region" description="Polar residues" evidence="1">
    <location>
        <begin position="1"/>
        <end position="28"/>
    </location>
</feature>
<sequence length="795" mass="90439">MESDQGASQLSAVGNQETSGASDASTSEPGIEEGESYVVVHEAGGCCDYVQNEPQDLCTNYIPRPITENLISHGHWIEWIFAALSSYTPSWPFRQSFTVGILIFSEKDECKWLEHLLRSDGRVDKVQVICYSGDEERLKDELTQCSYIIFYHRGRFGPDSMTDSMIASTVRQSTSKLEKKNMLIALGHLKDKTHEDRMKEKLQERIGRECNQLLFTKGEIRRYEYLYALYPKTKLDEIRAALSTASPGHEGYISSPTNHTVGIVSRSAESDYKWLGQYLKDSFQIEVRPIYISNSGKLKFWDDVSHCTFAILYHTQKRGRINITDVTNSLYDEEIQHLASALGKDNVIVVADDLDNSSIEERERILQRQPSIGLYARDLILFTKKETDPNYERLVTQQEQEDERSLNEKLETLRNIIGKAKATMMSGAADTADVHGQEEPSNTPPSETNELTEPQRIGIFSRSAESDYQWLLNLLKSEFMAPVHEVRPCNISNIEHKEFLEFQCTFGILYHMNRGRENITYDLYDDLKLMSGVLGKENVVVVADGIEGPTEHNIGEYACDLVLLTQADKGDQGRLREKLGSIIQKIKTAKKRKLRSDGNKEEKKTKFPEPGYRQASMHGFSGITTWIRNILNKNKRLTVGICSRESQETYNWLVTLLKTEDFRKKVTETRPVYVSNTFSQFRSDVSGCTFAILYHSKRRGTVNITDVTDSLYDQELEHLSQSLGRKKVIVVIDDLEDSSDSAKSSIQQSQGSIGRWACDLFLFSARDKESLQSGSRPTDVELKRRSLYSILSQAM</sequence>
<evidence type="ECO:0000256" key="1">
    <source>
        <dbReference type="SAM" id="MobiDB-lite"/>
    </source>
</evidence>